<organism evidence="2 3">
    <name type="scientific">Candidatus Nomurabacteria bacterium RIFCSPLOWO2_12_FULL_44_11</name>
    <dbReference type="NCBI Taxonomy" id="1801796"/>
    <lineage>
        <taxon>Bacteria</taxon>
        <taxon>Candidatus Nomuraibacteriota</taxon>
    </lineage>
</organism>
<proteinExistence type="predicted"/>
<evidence type="ECO:0000313" key="3">
    <source>
        <dbReference type="Proteomes" id="UP000178645"/>
    </source>
</evidence>
<dbReference type="Proteomes" id="UP000178645">
    <property type="component" value="Unassembled WGS sequence"/>
</dbReference>
<protein>
    <recommendedName>
        <fullName evidence="1">HD domain-containing protein</fullName>
    </recommendedName>
</protein>
<sequence length="181" mass="20641">MPLPGRVEAEKILEDHVKDVYQRYHARMVATAMAGYAGVFNGDPNLWYITGLLHDLDFEEFPERHPAESLKWFAEWGYPEELIHAVEAHAYGYNGFTTMPETPLAAALMACDEIAGIFYAYKKLNPVLYEEMKISSIKKRLAEKSFAAKIERETIYRGCEALGVSIDDHIANIIKFWSGFE</sequence>
<dbReference type="PANTHER" id="PTHR38659">
    <property type="entry name" value="METAL-DEPENDENT PHOSPHOHYDROLASE"/>
    <property type="match status" value="1"/>
</dbReference>
<dbReference type="PANTHER" id="PTHR38659:SF2">
    <property type="entry name" value="HDIG DOMAIN PROTEIN"/>
    <property type="match status" value="1"/>
</dbReference>
<dbReference type="EMBL" id="MFVU01000005">
    <property type="protein sequence ID" value="OGJ02367.1"/>
    <property type="molecule type" value="Genomic_DNA"/>
</dbReference>
<evidence type="ECO:0000313" key="2">
    <source>
        <dbReference type="EMBL" id="OGJ02367.1"/>
    </source>
</evidence>
<gene>
    <name evidence="2" type="ORF">A3G53_00025</name>
</gene>
<reference evidence="2 3" key="1">
    <citation type="journal article" date="2016" name="Nat. Commun.">
        <title>Thousands of microbial genomes shed light on interconnected biogeochemical processes in an aquifer system.</title>
        <authorList>
            <person name="Anantharaman K."/>
            <person name="Brown C.T."/>
            <person name="Hug L.A."/>
            <person name="Sharon I."/>
            <person name="Castelle C.J."/>
            <person name="Probst A.J."/>
            <person name="Thomas B.C."/>
            <person name="Singh A."/>
            <person name="Wilkins M.J."/>
            <person name="Karaoz U."/>
            <person name="Brodie E.L."/>
            <person name="Williams K.H."/>
            <person name="Hubbard S.S."/>
            <person name="Banfield J.F."/>
        </authorList>
    </citation>
    <scope>NUCLEOTIDE SEQUENCE [LARGE SCALE GENOMIC DNA]</scope>
</reference>
<evidence type="ECO:0000259" key="1">
    <source>
        <dbReference type="Pfam" id="PF01966"/>
    </source>
</evidence>
<dbReference type="InterPro" id="IPR006674">
    <property type="entry name" value="HD_domain"/>
</dbReference>
<dbReference type="Gene3D" id="1.10.3210.10">
    <property type="entry name" value="Hypothetical protein af1432"/>
    <property type="match status" value="1"/>
</dbReference>
<dbReference type="AlphaFoldDB" id="A0A1F6Y7L6"/>
<feature type="domain" description="HD" evidence="1">
    <location>
        <begin position="24"/>
        <end position="115"/>
    </location>
</feature>
<dbReference type="Pfam" id="PF01966">
    <property type="entry name" value="HD"/>
    <property type="match status" value="1"/>
</dbReference>
<dbReference type="SUPFAM" id="SSF109604">
    <property type="entry name" value="HD-domain/PDEase-like"/>
    <property type="match status" value="1"/>
</dbReference>
<comment type="caution">
    <text evidence="2">The sequence shown here is derived from an EMBL/GenBank/DDBJ whole genome shotgun (WGS) entry which is preliminary data.</text>
</comment>
<name>A0A1F6Y7L6_9BACT</name>
<accession>A0A1F6Y7L6</accession>